<feature type="domain" description="Histidine kinase" evidence="8">
    <location>
        <begin position="233"/>
        <end position="445"/>
    </location>
</feature>
<evidence type="ECO:0000313" key="9">
    <source>
        <dbReference type="EMBL" id="VAW05971.1"/>
    </source>
</evidence>
<dbReference type="SUPFAM" id="SSF55781">
    <property type="entry name" value="GAF domain-like"/>
    <property type="match status" value="1"/>
</dbReference>
<comment type="catalytic activity">
    <reaction evidence="1">
        <text>ATP + protein L-histidine = ADP + protein N-phospho-L-histidine.</text>
        <dbReference type="EC" id="2.7.13.3"/>
    </reaction>
</comment>
<dbReference type="FunFam" id="1.10.287.130:FF:000001">
    <property type="entry name" value="Two-component sensor histidine kinase"/>
    <property type="match status" value="1"/>
</dbReference>
<evidence type="ECO:0000256" key="4">
    <source>
        <dbReference type="ARBA" id="ARBA00022679"/>
    </source>
</evidence>
<dbReference type="InterPro" id="IPR036097">
    <property type="entry name" value="HisK_dim/P_sf"/>
</dbReference>
<evidence type="ECO:0000259" key="8">
    <source>
        <dbReference type="PROSITE" id="PS50109"/>
    </source>
</evidence>
<evidence type="ECO:0000256" key="2">
    <source>
        <dbReference type="ARBA" id="ARBA00012438"/>
    </source>
</evidence>
<dbReference type="PRINTS" id="PR00344">
    <property type="entry name" value="BCTRLSENSOR"/>
</dbReference>
<protein>
    <recommendedName>
        <fullName evidence="2">histidine kinase</fullName>
        <ecNumber evidence="2">2.7.13.3</ecNumber>
    </recommendedName>
</protein>
<dbReference type="SMART" id="SM00065">
    <property type="entry name" value="GAF"/>
    <property type="match status" value="1"/>
</dbReference>
<keyword evidence="7" id="KW-0472">Membrane</keyword>
<keyword evidence="7" id="KW-0812">Transmembrane</keyword>
<evidence type="ECO:0000256" key="3">
    <source>
        <dbReference type="ARBA" id="ARBA00022553"/>
    </source>
</evidence>
<dbReference type="Pfam" id="PF02518">
    <property type="entry name" value="HATPase_c"/>
    <property type="match status" value="1"/>
</dbReference>
<name>A0A3B0SID5_9ZZZZ</name>
<dbReference type="Gene3D" id="3.30.450.40">
    <property type="match status" value="1"/>
</dbReference>
<sequence>TALVGHLLPFMGAIVFVLLLSVGIRAQLEQTSDAYHQLARREAALADQERELSQLYDVSRTIGAGSKLDEVLPELVGRVAMSVNARLGLVLLYDPESEALDLMSPIWVAGHTVRADAFHLGLDEFGIGQRVFMSNDAEVINEISREHIRDRLVSELEAERVAAVALRVGNRTIGVLLVGDKADTFSEADLDTLHSVAAPAALVLNQMARYEQARSTSERMAELAQLKTDFVSVVSHELRTPLTSIIGALGTLQRPELAPQDPRARQLVEMAAKQSNRLKTLIEDLLVVSRIEADSLPMRPSTIELEPLLDSLLESLPNGDRVLFEPGDAITTVIADPDHLARVFTNLVDNAIKYGGDGPIEIRTTMGRGEVHVSVLDHGPGIPYEQHDRIFERFTQLQPHATRSKGGAGLGLSIVKGLVEAMGGHVWYEPSVGGGATFTVAIPTP</sequence>
<evidence type="ECO:0000256" key="1">
    <source>
        <dbReference type="ARBA" id="ARBA00000085"/>
    </source>
</evidence>
<dbReference type="InterPro" id="IPR003661">
    <property type="entry name" value="HisK_dim/P_dom"/>
</dbReference>
<feature type="transmembrane region" description="Helical" evidence="7">
    <location>
        <begin position="6"/>
        <end position="24"/>
    </location>
</feature>
<dbReference type="Pfam" id="PF00512">
    <property type="entry name" value="HisKA"/>
    <property type="match status" value="1"/>
</dbReference>
<reference evidence="9" key="1">
    <citation type="submission" date="2018-06" db="EMBL/GenBank/DDBJ databases">
        <authorList>
            <person name="Zhirakovskaya E."/>
        </authorList>
    </citation>
    <scope>NUCLEOTIDE SEQUENCE</scope>
</reference>
<organism evidence="9">
    <name type="scientific">hydrothermal vent metagenome</name>
    <dbReference type="NCBI Taxonomy" id="652676"/>
    <lineage>
        <taxon>unclassified sequences</taxon>
        <taxon>metagenomes</taxon>
        <taxon>ecological metagenomes</taxon>
    </lineage>
</organism>
<evidence type="ECO:0000256" key="7">
    <source>
        <dbReference type="SAM" id="Phobius"/>
    </source>
</evidence>
<dbReference type="SUPFAM" id="SSF47384">
    <property type="entry name" value="Homodimeric domain of signal transducing histidine kinase"/>
    <property type="match status" value="1"/>
</dbReference>
<keyword evidence="5" id="KW-0418">Kinase</keyword>
<gene>
    <name evidence="9" type="ORF">MNBD_ACTINO01-601</name>
</gene>
<dbReference type="Pfam" id="PF13185">
    <property type="entry name" value="GAF_2"/>
    <property type="match status" value="1"/>
</dbReference>
<dbReference type="SMART" id="SM00388">
    <property type="entry name" value="HisKA"/>
    <property type="match status" value="1"/>
</dbReference>
<dbReference type="Gene3D" id="3.30.565.10">
    <property type="entry name" value="Histidine kinase-like ATPase, C-terminal domain"/>
    <property type="match status" value="1"/>
</dbReference>
<dbReference type="SUPFAM" id="SSF55874">
    <property type="entry name" value="ATPase domain of HSP90 chaperone/DNA topoisomerase II/histidine kinase"/>
    <property type="match status" value="1"/>
</dbReference>
<dbReference type="PANTHER" id="PTHR43047:SF72">
    <property type="entry name" value="OSMOSENSING HISTIDINE PROTEIN KINASE SLN1"/>
    <property type="match status" value="1"/>
</dbReference>
<dbReference type="GO" id="GO:0005886">
    <property type="term" value="C:plasma membrane"/>
    <property type="evidence" value="ECO:0007669"/>
    <property type="project" value="TreeGrafter"/>
</dbReference>
<dbReference type="InterPro" id="IPR005467">
    <property type="entry name" value="His_kinase_dom"/>
</dbReference>
<dbReference type="CDD" id="cd00082">
    <property type="entry name" value="HisKA"/>
    <property type="match status" value="1"/>
</dbReference>
<evidence type="ECO:0000256" key="5">
    <source>
        <dbReference type="ARBA" id="ARBA00022777"/>
    </source>
</evidence>
<dbReference type="InterPro" id="IPR036890">
    <property type="entry name" value="HATPase_C_sf"/>
</dbReference>
<dbReference type="Gene3D" id="1.10.287.130">
    <property type="match status" value="1"/>
</dbReference>
<dbReference type="CDD" id="cd00075">
    <property type="entry name" value="HATPase"/>
    <property type="match status" value="1"/>
</dbReference>
<dbReference type="InterPro" id="IPR029016">
    <property type="entry name" value="GAF-like_dom_sf"/>
</dbReference>
<dbReference type="InterPro" id="IPR004358">
    <property type="entry name" value="Sig_transdc_His_kin-like_C"/>
</dbReference>
<dbReference type="SMART" id="SM00387">
    <property type="entry name" value="HATPase_c"/>
    <property type="match status" value="1"/>
</dbReference>
<dbReference type="GO" id="GO:0009927">
    <property type="term" value="F:histidine phosphotransfer kinase activity"/>
    <property type="evidence" value="ECO:0007669"/>
    <property type="project" value="TreeGrafter"/>
</dbReference>
<dbReference type="InterPro" id="IPR003018">
    <property type="entry name" value="GAF"/>
</dbReference>
<keyword evidence="3" id="KW-0597">Phosphoprotein</keyword>
<keyword evidence="6" id="KW-0902">Two-component regulatory system</keyword>
<accession>A0A3B0SID5</accession>
<dbReference type="EMBL" id="UOEI01000447">
    <property type="protein sequence ID" value="VAW05971.1"/>
    <property type="molecule type" value="Genomic_DNA"/>
</dbReference>
<keyword evidence="7" id="KW-1133">Transmembrane helix</keyword>
<keyword evidence="4" id="KW-0808">Transferase</keyword>
<evidence type="ECO:0000256" key="6">
    <source>
        <dbReference type="ARBA" id="ARBA00023012"/>
    </source>
</evidence>
<dbReference type="GO" id="GO:0000155">
    <property type="term" value="F:phosphorelay sensor kinase activity"/>
    <property type="evidence" value="ECO:0007669"/>
    <property type="project" value="InterPro"/>
</dbReference>
<dbReference type="PANTHER" id="PTHR43047">
    <property type="entry name" value="TWO-COMPONENT HISTIDINE PROTEIN KINASE"/>
    <property type="match status" value="1"/>
</dbReference>
<dbReference type="InterPro" id="IPR003594">
    <property type="entry name" value="HATPase_dom"/>
</dbReference>
<dbReference type="PROSITE" id="PS50109">
    <property type="entry name" value="HIS_KIN"/>
    <property type="match status" value="1"/>
</dbReference>
<feature type="non-terminal residue" evidence="9">
    <location>
        <position position="1"/>
    </location>
</feature>
<dbReference type="AlphaFoldDB" id="A0A3B0SID5"/>
<proteinExistence type="predicted"/>
<dbReference type="EC" id="2.7.13.3" evidence="2"/>